<dbReference type="Gene3D" id="3.20.80.10">
    <property type="entry name" value="Regulatory factor, effector binding domain"/>
    <property type="match status" value="1"/>
</dbReference>
<evidence type="ECO:0000313" key="2">
    <source>
        <dbReference type="Proteomes" id="UP000789833"/>
    </source>
</evidence>
<proteinExistence type="predicted"/>
<gene>
    <name evidence="1" type="ORF">BACCIP111883_03349</name>
</gene>
<dbReference type="EMBL" id="CAKJTJ010000023">
    <property type="protein sequence ID" value="CAG9622558.1"/>
    <property type="molecule type" value="Genomic_DNA"/>
</dbReference>
<reference evidence="1 2" key="1">
    <citation type="submission" date="2021-10" db="EMBL/GenBank/DDBJ databases">
        <authorList>
            <person name="Criscuolo A."/>
        </authorList>
    </citation>
    <scope>NUCLEOTIDE SEQUENCE [LARGE SCALE GENOMIC DNA]</scope>
    <source>
        <strain evidence="2">CIP 111883</strain>
    </source>
</reference>
<protein>
    <recommendedName>
        <fullName evidence="3">AraC family transcriptional regulator</fullName>
    </recommendedName>
</protein>
<evidence type="ECO:0008006" key="3">
    <source>
        <dbReference type="Google" id="ProtNLM"/>
    </source>
</evidence>
<sequence length="149" mass="17690">MKFNTKNGVFHLIGIKNVEKFEDYPVVIPKAVDEFRGRFEMQKDTVRSIVYEPKKGPSHDVGFFYCGALLEDKPTELPDGISYLRLEGHYAYARDTFDVTRMGEFYNNLDNWILQNKLERKDFTEELMFELYYPKEDGTMDLEVYMRIK</sequence>
<dbReference type="Proteomes" id="UP000789833">
    <property type="component" value="Unassembled WGS sequence"/>
</dbReference>
<organism evidence="1 2">
    <name type="scientific">Sutcliffiella rhizosphaerae</name>
    <dbReference type="NCBI Taxonomy" id="2880967"/>
    <lineage>
        <taxon>Bacteria</taxon>
        <taxon>Bacillati</taxon>
        <taxon>Bacillota</taxon>
        <taxon>Bacilli</taxon>
        <taxon>Bacillales</taxon>
        <taxon>Bacillaceae</taxon>
        <taxon>Sutcliffiella</taxon>
    </lineage>
</organism>
<dbReference type="InterPro" id="IPR011256">
    <property type="entry name" value="Reg_factor_effector_dom_sf"/>
</dbReference>
<comment type="caution">
    <text evidence="1">The sequence shown here is derived from an EMBL/GenBank/DDBJ whole genome shotgun (WGS) entry which is preliminary data.</text>
</comment>
<keyword evidence="2" id="KW-1185">Reference proteome</keyword>
<accession>A0ABM8YRH7</accession>
<dbReference type="RefSeq" id="WP_230503245.1">
    <property type="nucleotide sequence ID" value="NZ_CAKJTJ010000023.1"/>
</dbReference>
<dbReference type="SUPFAM" id="SSF55136">
    <property type="entry name" value="Probable bacterial effector-binding domain"/>
    <property type="match status" value="1"/>
</dbReference>
<name>A0ABM8YRH7_9BACI</name>
<evidence type="ECO:0000313" key="1">
    <source>
        <dbReference type="EMBL" id="CAG9622558.1"/>
    </source>
</evidence>